<proteinExistence type="predicted"/>
<evidence type="ECO:0000313" key="1">
    <source>
        <dbReference type="EMBL" id="RSU04317.1"/>
    </source>
</evidence>
<reference evidence="1 2" key="1">
    <citation type="submission" date="2017-05" db="EMBL/GenBank/DDBJ databases">
        <title>Vagococcus spp. assemblies.</title>
        <authorList>
            <person name="Gulvik C.A."/>
        </authorList>
    </citation>
    <scope>NUCLEOTIDE SEQUENCE [LARGE SCALE GENOMIC DNA]</scope>
    <source>
        <strain evidence="1 2">NCFB 2497</strain>
    </source>
</reference>
<dbReference type="AlphaFoldDB" id="A0A369B2C6"/>
<keyword evidence="2" id="KW-1185">Reference proteome</keyword>
<dbReference type="Proteomes" id="UP000288197">
    <property type="component" value="Unassembled WGS sequence"/>
</dbReference>
<comment type="caution">
    <text evidence="1">The sequence shown here is derived from an EMBL/GenBank/DDBJ whole genome shotgun (WGS) entry which is preliminary data.</text>
</comment>
<organism evidence="1 2">
    <name type="scientific">Vagococcus fluvialis</name>
    <dbReference type="NCBI Taxonomy" id="2738"/>
    <lineage>
        <taxon>Bacteria</taxon>
        <taxon>Bacillati</taxon>
        <taxon>Bacillota</taxon>
        <taxon>Bacilli</taxon>
        <taxon>Lactobacillales</taxon>
        <taxon>Enterococcaceae</taxon>
        <taxon>Vagococcus</taxon>
    </lineage>
</organism>
<dbReference type="RefSeq" id="WP_114288470.1">
    <property type="nucleotide sequence ID" value="NZ_CP081459.1"/>
</dbReference>
<gene>
    <name evidence="1" type="ORF">CBF32_02775</name>
</gene>
<accession>A0A369B2C6</accession>
<protein>
    <submittedName>
        <fullName evidence="1">Uncharacterized protein</fullName>
    </submittedName>
</protein>
<dbReference type="GeneID" id="63145126"/>
<sequence length="65" mass="7803">MREEKGTASKEELLGDISHLSKRLRDYDWEYRLTRFEEKVSQEKEMVVNILEEIELSDNNKLSDK</sequence>
<name>A0A369B2C6_9ENTE</name>
<dbReference type="EMBL" id="NGJX01000002">
    <property type="protein sequence ID" value="RSU04317.1"/>
    <property type="molecule type" value="Genomic_DNA"/>
</dbReference>
<evidence type="ECO:0000313" key="2">
    <source>
        <dbReference type="Proteomes" id="UP000288197"/>
    </source>
</evidence>